<reference evidence="12" key="3">
    <citation type="submission" date="2018-02" db="EMBL/GenBank/DDBJ databases">
        <title>Whole genome sequencing of African swine fever virus strains isolated from infected wild boars and pigs.</title>
        <authorList>
            <person name="Wozniakowski G."/>
            <person name="Mazur N."/>
            <person name="Pejsak Z."/>
        </authorList>
    </citation>
    <scope>NUCLEOTIDE SEQUENCE [LARGE SCALE GENOMIC DNA]</scope>
    <source>
        <strain evidence="12">Pol16_20186_o7</strain>
        <strain evidence="13">Pol17_04461_C210</strain>
    </source>
</reference>
<dbReference type="GO" id="GO:0003677">
    <property type="term" value="F:DNA binding"/>
    <property type="evidence" value="ECO:0007669"/>
    <property type="project" value="InterPro"/>
</dbReference>
<organismHost>
    <name type="scientific">Phacochoerus africanus</name>
    <name type="common">Warthog</name>
    <dbReference type="NCBI Taxonomy" id="41426"/>
</organismHost>
<evidence type="ECO:0000313" key="23">
    <source>
        <dbReference type="EMBL" id="QOW03042.1"/>
    </source>
</evidence>
<dbReference type="InterPro" id="IPR007083">
    <property type="entry name" value="RNA_pol_Rpb1_4"/>
</dbReference>
<dbReference type="Proteomes" id="UP000594088">
    <property type="component" value="Segment"/>
</dbReference>
<dbReference type="KEGG" id="vg:59227083"/>
<dbReference type="SMART" id="SM00663">
    <property type="entry name" value="RPOLA_N"/>
    <property type="match status" value="1"/>
</dbReference>
<dbReference type="EC" id="2.7.7.6" evidence="10"/>
<dbReference type="Proteomes" id="UP000325567">
    <property type="component" value="Segment"/>
</dbReference>
<evidence type="ECO:0000256" key="1">
    <source>
        <dbReference type="ARBA" id="ARBA00006460"/>
    </source>
</evidence>
<dbReference type="Proteomes" id="UP000594902">
    <property type="component" value="Segment"/>
</dbReference>
<dbReference type="Proteomes" id="UP000316600">
    <property type="component" value="Segment"/>
</dbReference>
<dbReference type="InterPro" id="IPR007066">
    <property type="entry name" value="RNA_pol_Rpb1_3"/>
</dbReference>
<dbReference type="InterPro" id="IPR038120">
    <property type="entry name" value="Rpb1_funnel_sf"/>
</dbReference>
<dbReference type="Pfam" id="PF05000">
    <property type="entry name" value="RNA_pol_Rpb1_4"/>
    <property type="match status" value="1"/>
</dbReference>
<evidence type="ECO:0000256" key="10">
    <source>
        <dbReference type="RuleBase" id="RU004279"/>
    </source>
</evidence>
<dbReference type="PANTHER" id="PTHR19376">
    <property type="entry name" value="DNA-DIRECTED RNA POLYMERASE"/>
    <property type="match status" value="1"/>
</dbReference>
<dbReference type="Gene3D" id="1.10.274.100">
    <property type="entry name" value="RNA polymerase Rpb1, domain 3"/>
    <property type="match status" value="1"/>
</dbReference>
<dbReference type="InterPro" id="IPR038593">
    <property type="entry name" value="RNA_pol_Rpb1_7_sf"/>
</dbReference>
<dbReference type="EMBL" id="MG939583">
    <property type="protein sequence ID" value="AXZ95873.1"/>
    <property type="molecule type" value="Genomic_DNA"/>
</dbReference>
<dbReference type="EMBL" id="MH910495">
    <property type="protein sequence ID" value="AZP53961.1"/>
    <property type="molecule type" value="Genomic_DNA"/>
</dbReference>
<dbReference type="InterPro" id="IPR000722">
    <property type="entry name" value="RNA_pol_asu"/>
</dbReference>
<dbReference type="EMBL" id="FR682468">
    <property type="protein sequence ID" value="CAD2068461.1"/>
    <property type="molecule type" value="Genomic_DNA"/>
</dbReference>
<organismHost>
    <name type="scientific">Potamochoerus larvatus</name>
    <name type="common">Bushpig</name>
    <dbReference type="NCBI Taxonomy" id="273792"/>
</organismHost>
<keyword evidence="3 10" id="KW-0808">Transferase</keyword>
<organismHost>
    <name type="scientific">Phacochoerus aethiopicus</name>
    <name type="common">Warthog</name>
    <dbReference type="NCBI Taxonomy" id="85517"/>
</organismHost>
<evidence type="ECO:0000259" key="11">
    <source>
        <dbReference type="SMART" id="SM00663"/>
    </source>
</evidence>
<reference evidence="19 31" key="5">
    <citation type="journal article" date="2019" name="Transbound. Emerg. Dis.">
        <title>Newly emerged African swine fever virus strain Belgium/Etalle/wb/2018 : complete genomic sequence and comparative analysis with reference p72 genotype II strains.</title>
        <authorList>
            <person name="Gilliaux G."/>
            <person name="Garigliany M."/>
            <person name="Licoppe A."/>
            <person name="Paternostre J."/>
            <person name="Lesenfants C."/>
            <person name="Linden A."/>
            <person name="Desmecht D."/>
        </authorList>
    </citation>
    <scope>NUCLEOTIDE SEQUENCE [LARGE SCALE GENOMIC DNA]</scope>
    <source>
        <strain evidence="19 31">Belgium/Etalle/wb/2018</strain>
    </source>
</reference>
<dbReference type="RefSeq" id="YP_009927223.1">
    <property type="nucleotide sequence ID" value="NC_044959.2"/>
</dbReference>
<dbReference type="EMBL" id="LR722599">
    <property type="protein sequence ID" value="VVW94199.1"/>
    <property type="molecule type" value="Genomic_DNA"/>
</dbReference>
<dbReference type="SUPFAM" id="SSF64484">
    <property type="entry name" value="beta and beta-prime subunits of DNA dependent RNA-polymerase"/>
    <property type="match status" value="1"/>
</dbReference>
<organismHost>
    <name type="scientific">Sus scrofa</name>
    <name type="common">Pig</name>
    <dbReference type="NCBI Taxonomy" id="9823"/>
</organismHost>
<dbReference type="EMBL" id="MN715134">
    <property type="protein sequence ID" value="QGV56806.1"/>
    <property type="molecule type" value="Genomic_DNA"/>
</dbReference>
<dbReference type="GO" id="GO:0003899">
    <property type="term" value="F:DNA-directed RNA polymerase activity"/>
    <property type="evidence" value="ECO:0007669"/>
    <property type="project" value="UniProtKB-EC"/>
</dbReference>
<dbReference type="Gene3D" id="3.30.1490.180">
    <property type="entry name" value="RNA polymerase ii"/>
    <property type="match status" value="1"/>
</dbReference>
<dbReference type="Pfam" id="PF04998">
    <property type="entry name" value="RNA_pol_Rpb1_5"/>
    <property type="match status" value="1"/>
</dbReference>
<dbReference type="Proteomes" id="UP000593778">
    <property type="component" value="Segment"/>
</dbReference>
<dbReference type="EMBL" id="MH910496">
    <property type="protein sequence ID" value="AZP54140.1"/>
    <property type="molecule type" value="Genomic_DNA"/>
</dbReference>
<keyword evidence="5 10" id="KW-0804">Transcription</keyword>
<evidence type="ECO:0000256" key="4">
    <source>
        <dbReference type="ARBA" id="ARBA00022695"/>
    </source>
</evidence>
<dbReference type="GO" id="GO:0000428">
    <property type="term" value="C:DNA-directed RNA polymerase complex"/>
    <property type="evidence" value="ECO:0007669"/>
    <property type="project" value="UniProtKB-KW"/>
</dbReference>
<dbReference type="EMBL" id="MK645909">
    <property type="protein sequence ID" value="QDL88130.1"/>
    <property type="molecule type" value="Genomic_DNA"/>
</dbReference>
<dbReference type="Proteomes" id="UP000267045">
    <property type="component" value="Segment"/>
</dbReference>
<keyword evidence="2 10" id="KW-0240">DNA-directed RNA polymerase</keyword>
<dbReference type="Gene3D" id="6.10.250.2940">
    <property type="match status" value="1"/>
</dbReference>
<evidence type="ECO:0000313" key="30">
    <source>
        <dbReference type="Proteomes" id="UP000316600"/>
    </source>
</evidence>
<evidence type="ECO:0000313" key="13">
    <source>
        <dbReference type="EMBL" id="AXZ96156.1"/>
    </source>
</evidence>
<evidence type="ECO:0000313" key="32">
    <source>
        <dbReference type="Proteomes" id="UP000428265"/>
    </source>
</evidence>
<evidence type="ECO:0000256" key="7">
    <source>
        <dbReference type="ARBA" id="ARBA00029482"/>
    </source>
</evidence>
<dbReference type="EMBL" id="MT847623">
    <property type="protein sequence ID" value="QOW03228.1"/>
    <property type="molecule type" value="Genomic_DNA"/>
</dbReference>
<reference evidence="20 32" key="6">
    <citation type="journal article" date="2019" name="Viruses">
        <title>A Simple Method for Sample Preparation to Facilitate Efficient Whole-Genome Sequencing of African Swine Fever Virus.</title>
        <authorList>
            <person name="Olasz F."/>
            <person name="Meszaros I."/>
            <person name="Marton S."/>
            <person name="Kajan G.L."/>
            <person name="Tamas V."/>
            <person name="Locsmandi G."/>
            <person name="Magyar T."/>
            <person name="Balint A."/>
            <person name="Banyai K."/>
            <person name="Zadori Z."/>
        </authorList>
    </citation>
    <scope>NUCLEOTIDE SEQUENCE [LARGE SCALE GENOMIC DNA]</scope>
    <source>
        <strain evidence="20 32">ASFV_HU_2018</strain>
    </source>
</reference>
<dbReference type="Proteomes" id="UP000428265">
    <property type="component" value="Segment"/>
</dbReference>
<organismHost>
    <name type="scientific">Ornithodoros moubata</name>
    <name type="common">Soft tick</name>
    <name type="synonym">Argasid tick</name>
    <dbReference type="NCBI Taxonomy" id="6938"/>
</organismHost>
<evidence type="ECO:0000256" key="3">
    <source>
        <dbReference type="ARBA" id="ARBA00022679"/>
    </source>
</evidence>
<dbReference type="EMBL" id="LS478113">
    <property type="protein sequence ID" value="SPS73522.1"/>
    <property type="molecule type" value="Genomic_DNA"/>
</dbReference>
<keyword evidence="4 10" id="KW-0548">Nucleotidyltransferase</keyword>
<dbReference type="EMBL" id="MG939588">
    <property type="protein sequence ID" value="AXZ96156.1"/>
    <property type="molecule type" value="Genomic_DNA"/>
</dbReference>
<reference evidence="21" key="8">
    <citation type="journal article" date="2020" name="Viruses">
        <title>The Spillover of African Swine Fever in Western Poland Revealed Its Estimated Origin on the Basis of O174L, K145R, MGF 505-5R and IGR I73R/I329L Genomic Sequences.</title>
        <authorList>
            <person name="Mazur-Panasiuk N."/>
            <person name="Walczak M."/>
            <person name="Juszkiewicz M."/>
            <person name="Wozniakowski G."/>
        </authorList>
    </citation>
    <scope>NUCLEOTIDE SEQUENCE [LARGE SCALE GENOMIC DNA]</scope>
    <source>
        <strain evidence="23">Pol17_31177_O81</strain>
        <strain evidence="21">Pol17_55892_C754</strain>
        <strain evidence="22">Pol18_28298_O111</strain>
        <strain evidence="24">Pol19_53050_C1959/19</strain>
    </source>
</reference>
<dbReference type="Proteomes" id="UP000307568">
    <property type="component" value="Segment"/>
</dbReference>
<evidence type="ECO:0000313" key="31">
    <source>
        <dbReference type="Proteomes" id="UP000324915"/>
    </source>
</evidence>
<dbReference type="Proteomes" id="UP000141072">
    <property type="component" value="Segment"/>
</dbReference>
<evidence type="ECO:0000313" key="22">
    <source>
        <dbReference type="EMBL" id="QOW02856.1"/>
    </source>
</evidence>
<evidence type="ECO:0000313" key="24">
    <source>
        <dbReference type="EMBL" id="QOW03228.1"/>
    </source>
</evidence>
<evidence type="ECO:0000256" key="8">
    <source>
        <dbReference type="ARBA" id="ARBA00045622"/>
    </source>
</evidence>
<keyword evidence="6" id="KW-1195">Viral transcription</keyword>
<sequence length="1460" mass="165056">MKFYYVFSKNMEAGYAEIAAVQFNIAGDNDHKRQGVMEVTISNLFEGTLPAEGGIYDARMGTTDHHYKCITCSHQRKQCMGHPGILQMHAPVLQPLFIAEIRRWLRVICLNCGAPIVDLKRYEHLIRPKRLIEAASSQTEGKQCYVCKAVHPKIVKDSEDYFTFWADQQGKIDKLYPQIIREIFSRVTYDTVVKLGRSKNSHPEKLVLKAIQIPPISIRPGIRLGIGSGPQSFHDINNVIQYLVRKNLLIPKDLQIVRGQKIPLNIDRNLQTIQQLYYNFLLDSVSTTATQGGTGKRGIVMGARPAPSIMRRLPRKEGRIRKSLLGSQVWSISRSTICGNSDLHLDEVGYPISFARTLQVAETVQHYNINRLMPYFLNGKRQYPGCSRVYKQITQSVHDIEGLKQDFRLEVGDILYRDVVTGDVAFFNRQPSLERSSIGVHRIVVLENPKISTFQMNVSACAWYNADFDGDQMNLWVPWSVMSRVEAELLCSVRNWFISTKSSGPVNGQVQDSTVGSFLLTRTNTPMGKNVMNKLHAMGLFQTTQTDPPCFANYSPTDLLDGKSVVSMLLRQTPINYQRAPTWYSEVYAPYMHYNKQDISTQIRNGELIEGVLDKKAVGAGSSGGIYHLISRRYGPQQALKMIFATQQLALNYVRNAGFTVSTADMLLTPEAHQEVQEIINELLLESEEINNRLLHGDIMPPIGLTTHDFYEKLQLNALKFPDRILKPIMNSINPETNGLFQMVATGAKGSNPNMIHIMAGIGQIEINTQRIQPQFSFGRTLVYYPRFALEAQAYGFICNSYIAGLTSPEFIFGEMNGRFDLINKALSTSSTGYANRKAIFGLQSCIVDYYRRVSIDTRLVQQLYGEDGLDARQLETVRFETIMLSDQELEDKFKYTGIQSPLFEEEFSRLKKDRDKYRQIFLNVENFNFSQLLTDVRQVPVNVASIVKNILLSSTSGVLPFDEKSILQKYAMVKTFCKNLPYVFINNIQERLQTPIPVYLKRAASLMRMLIRIELATVKTLNITCEQMSAILDLIRLQYTQSLINYGEAVGILAAQSVSEPLTQYMLDSHHRSVAGGTNKSGIVRPQEIFSAKPVEAEQSSEMLLRLKNPEVETNKTYAQEIANSIELITFERLILQWHLLYETYSSTKKNVMYPDFASDVEWMTDFLENHPLLQPPEDIANWCIRLELNKTTMILKSISLESIINSLRAKHPNTYIMHSVENTASGIPIIIRIYLRESAFRRSTNTRMATDEKIAVNVVDKLLNSTIRGIPGIKNANVVKLMRHRVDAQGKLVRLDNIYAIKTNGTNIFGAMLDDNIDPYTIVSSSIGDTMELYGIEAARQKIISEIRTVMGDKGPNHRHLLMYADLMTRTGQVTSLEKAGLNAREPSNVLLRMALSSPVQVLTDAAVDSAVNPIYGIAAPTLMGSVPRIGTMYSDIIMDEKYITENYKSVDSLIDML</sequence>
<dbReference type="GO" id="GO:0006351">
    <property type="term" value="P:DNA-templated transcription"/>
    <property type="evidence" value="ECO:0007669"/>
    <property type="project" value="InterPro"/>
</dbReference>
<dbReference type="Gene3D" id="3.30.1360.140">
    <property type="match status" value="1"/>
</dbReference>
<evidence type="ECO:0000313" key="17">
    <source>
        <dbReference type="EMBL" id="CAD7112610.1"/>
    </source>
</evidence>
<dbReference type="Gene3D" id="4.10.860.120">
    <property type="entry name" value="RNA polymerase II, clamp domain"/>
    <property type="match status" value="1"/>
</dbReference>
<dbReference type="EMBL" id="MT847620">
    <property type="protein sequence ID" value="QOW02667.1"/>
    <property type="molecule type" value="Genomic_DNA"/>
</dbReference>
<evidence type="ECO:0000313" key="12">
    <source>
        <dbReference type="EMBL" id="AXZ95873.1"/>
    </source>
</evidence>
<dbReference type="Proteomes" id="UP000268358">
    <property type="component" value="Segment"/>
</dbReference>
<dbReference type="EMBL" id="LR536725">
    <property type="protein sequence ID" value="VFV48033.1"/>
    <property type="molecule type" value="Genomic_DNA"/>
</dbReference>
<dbReference type="Proteomes" id="UP000345145">
    <property type="component" value="Segment"/>
</dbReference>
<evidence type="ECO:0000313" key="16">
    <source>
        <dbReference type="EMBL" id="CAD2068461.1"/>
    </source>
</evidence>
<dbReference type="InterPro" id="IPR006592">
    <property type="entry name" value="RNA_pol_N"/>
</dbReference>
<comment type="similarity">
    <text evidence="1 10">Belongs to the RNA polymerase beta' chain family.</text>
</comment>
<protein>
    <recommendedName>
        <fullName evidence="10">DNA-directed RNA polymerase subunit</fullName>
        <ecNumber evidence="10">2.7.7.6</ecNumber>
    </recommendedName>
</protein>
<dbReference type="SMR" id="A0A2X0RTZ9"/>
<evidence type="ECO:0000313" key="15">
    <source>
        <dbReference type="EMBL" id="AZP54140.1"/>
    </source>
</evidence>
<evidence type="ECO:0000256" key="6">
    <source>
        <dbReference type="ARBA" id="ARBA00023314"/>
    </source>
</evidence>
<evidence type="ECO:0000313" key="27">
    <source>
        <dbReference type="EMBL" id="VVW94199.1"/>
    </source>
</evidence>
<evidence type="ECO:0000313" key="14">
    <source>
        <dbReference type="EMBL" id="AZP53961.1"/>
    </source>
</evidence>
<dbReference type="Gene3D" id="2.40.40.20">
    <property type="match status" value="1"/>
</dbReference>
<dbReference type="EMBL" id="MT847622">
    <property type="protein sequence ID" value="QOW03042.1"/>
    <property type="molecule type" value="Genomic_DNA"/>
</dbReference>
<dbReference type="Pfam" id="PF04997">
    <property type="entry name" value="RNA_pol_Rpb1_1"/>
    <property type="match status" value="1"/>
</dbReference>
<dbReference type="Proteomes" id="UP000327056">
    <property type="component" value="Segment"/>
</dbReference>
<gene>
    <name evidence="25" type="primary">NP1450L CDS</name>
    <name evidence="12" type="synonym">NP1450L</name>
    <name evidence="14" type="ORF">ASFV-Georgia_4-123</name>
</gene>
<dbReference type="InterPro" id="IPR007080">
    <property type="entry name" value="RNA_pol_Rpb1_1"/>
</dbReference>
<evidence type="ECO:0000313" key="18">
    <source>
        <dbReference type="EMBL" id="QDL88130.1"/>
    </source>
</evidence>
<comment type="function">
    <text evidence="10">DNA-dependent RNA polymerase catalyzes the transcription of DNA into RNA using the four ribonucleoside triphosphates as substrates.</text>
</comment>
<reference evidence="16 29" key="1">
    <citation type="journal article" date="2011" name="Emerg. Infect. Dis.">
        <title>Genomic analysis of highly virulent Georgia 2007/1 isolate of African swine fever virus.</title>
        <authorList>
            <person name="Chapman D.A."/>
            <person name="Darby A.C."/>
            <person name="Da Silva M."/>
            <person name="Upton C."/>
            <person name="Radford A.D."/>
            <person name="Dixon L.K."/>
        </authorList>
    </citation>
    <scope>NUCLEOTIDE SEQUENCE [LARGE SCALE GENOMIC DNA]</scope>
    <source>
        <strain evidence="16">ASFV Georgia 2007/1</strain>
    </source>
</reference>
<comment type="function">
    <text evidence="8">Catalytic component of the DNA-directed RNA polymerase (RNAP) that catalyzes the transcription in the cytoplasm of viral DNA into RNA using the four ribonucleoside triphosphates as substrates. Forms the polymerase active center together with RPB2. Part of the core element with the central large cleft, the clamp element that moves to open and close the cleft and the jaws that are thought to grab the incoming DNA template.</text>
</comment>
<evidence type="ECO:0000313" key="28">
    <source>
        <dbReference type="EMBL" id="VVW94204.1"/>
    </source>
</evidence>
<name>A0A2X0RTZ9_ASF</name>
<evidence type="ECO:0000313" key="26">
    <source>
        <dbReference type="EMBL" id="VFV48033.1"/>
    </source>
</evidence>
<dbReference type="Pfam" id="PF04983">
    <property type="entry name" value="RNA_pol_Rpb1_3"/>
    <property type="match status" value="1"/>
</dbReference>
<dbReference type="GeneID" id="59227083"/>
<dbReference type="EMBL" id="MK543947">
    <property type="protein sequence ID" value="QED90542.1"/>
    <property type="molecule type" value="Genomic_DNA"/>
</dbReference>
<dbReference type="GO" id="GO:0019083">
    <property type="term" value="P:viral transcription"/>
    <property type="evidence" value="ECO:0007669"/>
    <property type="project" value="UniProtKB-KW"/>
</dbReference>
<evidence type="ECO:0000313" key="19">
    <source>
        <dbReference type="EMBL" id="QED90542.1"/>
    </source>
</evidence>
<comment type="catalytic activity">
    <reaction evidence="9 10">
        <text>RNA(n) + a ribonucleoside 5'-triphosphate = RNA(n+1) + diphosphate</text>
        <dbReference type="Rhea" id="RHEA:21248"/>
        <dbReference type="Rhea" id="RHEA-COMP:14527"/>
        <dbReference type="Rhea" id="RHEA-COMP:17342"/>
        <dbReference type="ChEBI" id="CHEBI:33019"/>
        <dbReference type="ChEBI" id="CHEBI:61557"/>
        <dbReference type="ChEBI" id="CHEBI:140395"/>
        <dbReference type="EC" id="2.7.7.6"/>
    </reaction>
</comment>
<dbReference type="Gene3D" id="1.10.132.30">
    <property type="match status" value="1"/>
</dbReference>
<dbReference type="Proteomes" id="UP000593931">
    <property type="component" value="Segment"/>
</dbReference>
<evidence type="ECO:0000313" key="21">
    <source>
        <dbReference type="EMBL" id="QOW02667.1"/>
    </source>
</evidence>
<evidence type="ECO:0000313" key="25">
    <source>
        <dbReference type="EMBL" id="SPS73522.1"/>
    </source>
</evidence>
<reference evidence="18 30" key="7">
    <citation type="submission" date="2019-03" db="EMBL/GenBank/DDBJ databases">
        <title>Genome comparison of African swine fever virus ASFV-wbBS01 strain and different from ASFV-SY18 from domestic pig.</title>
        <authorList>
            <person name="Zhaowen R."/>
            <person name="Huancheng G."/>
            <person name="Changchun T."/>
        </authorList>
    </citation>
    <scope>NUCLEOTIDE SEQUENCE [LARGE SCALE GENOMIC DNA]</scope>
    <source>
        <strain evidence="18">ASFV-wbBS01</strain>
    </source>
</reference>
<dbReference type="EMBL" id="MT847621">
    <property type="protein sequence ID" value="QOW02856.1"/>
    <property type="molecule type" value="Genomic_DNA"/>
</dbReference>
<proteinExistence type="inferred from homology"/>
<dbReference type="EMBL" id="LR899193">
    <property type="protein sequence ID" value="CAD7112610.1"/>
    <property type="molecule type" value="Genomic_DNA"/>
</dbReference>
<reference evidence="14" key="2">
    <citation type="journal article" date="2018" name="Virol. J.">
        <title>Intra-epidemic genome variation in highly pathogenic African swine fever virus (ASFV) from the country of Georgia.</title>
        <authorList>
            <person name="Farlow J."/>
            <person name="Donduashvili M."/>
            <person name="Kokhreidze M."/>
            <person name="Kotorashvili A."/>
            <person name="Vepkhvadze N.G."/>
            <person name="Kotaria N."/>
            <person name="Gulbani A."/>
        </authorList>
    </citation>
    <scope>NUCLEOTIDE SEQUENCE</scope>
    <source>
        <strain evidence="14">Georgia 2008/1</strain>
        <strain evidence="15">Georgia 2008/2</strain>
    </source>
</reference>
<organismHost>
    <name type="scientific">Ornithodoros</name>
    <name type="common">relapsing fever ticks</name>
    <dbReference type="NCBI Taxonomy" id="6937"/>
</organismHost>
<reference evidence="25" key="4">
    <citation type="submission" date="2018-04" db="EMBL/GenBank/DDBJ databases">
        <authorList>
            <consortium name="IVD NGS Lab"/>
        </authorList>
    </citation>
    <scope>NUCLEOTIDE SEQUENCE [LARGE SCALE GENOMIC DNA]</scope>
    <source>
        <strain evidence="26">ASFV Belgium 2018/1</strain>
        <strain evidence="28">ASFV CzechRepublic 2017/1</strain>
        <strain evidence="16">ASFV Georgia 2007/1</strain>
        <strain evidence="17">ASFV Germany 2020/1</strain>
        <strain evidence="27">ASFV Moldova 2017/1</strain>
        <strain evidence="25">Estonia 2014</strain>
    </source>
</reference>
<evidence type="ECO:0000256" key="2">
    <source>
        <dbReference type="ARBA" id="ARBA00022478"/>
    </source>
</evidence>
<dbReference type="Pfam" id="PF04990">
    <property type="entry name" value="RNA_pol_Rpb1_7"/>
    <property type="match status" value="1"/>
</dbReference>
<evidence type="ECO:0000313" key="20">
    <source>
        <dbReference type="EMBL" id="QGV56806.1"/>
    </source>
</evidence>
<organism evidence="25">
    <name type="scientific">African swine fever virus</name>
    <name type="common">ASFV</name>
    <dbReference type="NCBI Taxonomy" id="10497"/>
    <lineage>
        <taxon>Viruses</taxon>
        <taxon>Varidnaviria</taxon>
        <taxon>Bamfordvirae</taxon>
        <taxon>Nucleocytoviricota</taxon>
        <taxon>Pokkesviricetes</taxon>
        <taxon>Asfuvirales</taxon>
        <taxon>Asfarviridae</taxon>
        <taxon>Asfivirus</taxon>
        <taxon>Asfivirus haemorrhagiae</taxon>
    </lineage>
</organism>
<dbReference type="InterPro" id="IPR042102">
    <property type="entry name" value="RNA_pol_Rpb1_3_sf"/>
</dbReference>
<dbReference type="Proteomes" id="UP000271267">
    <property type="component" value="Segment"/>
</dbReference>
<dbReference type="Pfam" id="PF00623">
    <property type="entry name" value="RNA_pol_Rpb1_2"/>
    <property type="match status" value="1"/>
</dbReference>
<evidence type="ECO:0000256" key="9">
    <source>
        <dbReference type="ARBA" id="ARBA00048552"/>
    </source>
</evidence>
<dbReference type="EMBL" id="LR722600">
    <property type="protein sequence ID" value="VVW94204.1"/>
    <property type="molecule type" value="Genomic_DNA"/>
</dbReference>
<evidence type="ECO:0000313" key="29">
    <source>
        <dbReference type="Proteomes" id="UP000141072"/>
    </source>
</evidence>
<dbReference type="Proteomes" id="UP000324915">
    <property type="component" value="Segment"/>
</dbReference>
<feature type="domain" description="RNA polymerase N-terminal" evidence="11">
    <location>
        <begin position="204"/>
        <end position="521"/>
    </location>
</feature>
<accession>A0A2X0RTZ9</accession>
<dbReference type="InterPro" id="IPR007073">
    <property type="entry name" value="RNA_pol_Rpb1_7"/>
</dbReference>
<dbReference type="InterPro" id="IPR007081">
    <property type="entry name" value="RNA_pol_Rpb1_5"/>
</dbReference>
<dbReference type="PANTHER" id="PTHR19376:SF11">
    <property type="entry name" value="DNA-DIRECTED RNA POLYMERASE I SUBUNIT RPA1"/>
    <property type="match status" value="1"/>
</dbReference>
<comment type="subunit">
    <text evidence="7">Part of the viral DNA-directed RNA polymerase that consists of 8 polII-like subunits (RPB1, RPB2, RPB3, RPB5, RPB6, RPB7, RPB9, RPB10), a capping enzyme and a termination factor.</text>
</comment>
<dbReference type="InterPro" id="IPR045867">
    <property type="entry name" value="DNA-dir_RpoC_beta_prime"/>
</dbReference>
<evidence type="ECO:0000256" key="5">
    <source>
        <dbReference type="ARBA" id="ARBA00023163"/>
    </source>
</evidence>
<dbReference type="Proteomes" id="UP000593631">
    <property type="component" value="Segment"/>
</dbReference>
<dbReference type="InterPro" id="IPR044893">
    <property type="entry name" value="RNA_pol_Rpb1_clamp_domain"/>
</dbReference>